<dbReference type="RefSeq" id="WP_079730286.1">
    <property type="nucleotide sequence ID" value="NZ_FVZE01000002.1"/>
</dbReference>
<dbReference type="Proteomes" id="UP000190989">
    <property type="component" value="Unassembled WGS sequence"/>
</dbReference>
<protein>
    <submittedName>
        <fullName evidence="1">Uncharacterized protein</fullName>
    </submittedName>
</protein>
<proteinExistence type="predicted"/>
<name>A0A1U6HNC1_9SPHN</name>
<organism evidence="1 2">
    <name type="scientific">Novosphingobium mathurense</name>
    <dbReference type="NCBI Taxonomy" id="428990"/>
    <lineage>
        <taxon>Bacteria</taxon>
        <taxon>Pseudomonadati</taxon>
        <taxon>Pseudomonadota</taxon>
        <taxon>Alphaproteobacteria</taxon>
        <taxon>Sphingomonadales</taxon>
        <taxon>Sphingomonadaceae</taxon>
        <taxon>Novosphingobium</taxon>
    </lineage>
</organism>
<dbReference type="EMBL" id="FVZE01000002">
    <property type="protein sequence ID" value="SLJ97292.1"/>
    <property type="molecule type" value="Genomic_DNA"/>
</dbReference>
<evidence type="ECO:0000313" key="1">
    <source>
        <dbReference type="EMBL" id="SLJ97292.1"/>
    </source>
</evidence>
<accession>A0A1U6HNC1</accession>
<reference evidence="2" key="1">
    <citation type="submission" date="2017-02" db="EMBL/GenBank/DDBJ databases">
        <authorList>
            <person name="Varghese N."/>
            <person name="Submissions S."/>
        </authorList>
    </citation>
    <scope>NUCLEOTIDE SEQUENCE [LARGE SCALE GENOMIC DNA]</scope>
    <source>
        <strain evidence="2">SM117</strain>
    </source>
</reference>
<evidence type="ECO:0000313" key="2">
    <source>
        <dbReference type="Proteomes" id="UP000190989"/>
    </source>
</evidence>
<sequence>MLVVASDAQGGLDLLDVVRRDRAGREVKCVVDRVLVAIACDILFVEEDLRSAQSGDEPVFRALDCREVR</sequence>
<dbReference type="AlphaFoldDB" id="A0A1U6HNC1"/>
<keyword evidence="2" id="KW-1185">Reference proteome</keyword>
<gene>
    <name evidence="1" type="ORF">SAMN06295987_102818</name>
</gene>